<evidence type="ECO:0000313" key="3">
    <source>
        <dbReference type="Proteomes" id="UP000504756"/>
    </source>
</evidence>
<protein>
    <recommendedName>
        <fullName evidence="4">Lactococcin 972 family bacteriocin</fullName>
    </recommendedName>
</protein>
<comment type="caution">
    <text evidence="2">The sequence shown here is derived from an EMBL/GenBank/DDBJ whole genome shotgun (WGS) entry which is preliminary data.</text>
</comment>
<organism evidence="2 3">
    <name type="scientific">Lactococcus garvieae</name>
    <dbReference type="NCBI Taxonomy" id="1363"/>
    <lineage>
        <taxon>Bacteria</taxon>
        <taxon>Bacillati</taxon>
        <taxon>Bacillota</taxon>
        <taxon>Bacilli</taxon>
        <taxon>Lactobacillales</taxon>
        <taxon>Streptococcaceae</taxon>
        <taxon>Lactococcus</taxon>
    </lineage>
</organism>
<feature type="chain" id="PRO_5039564551" description="Lactococcin 972 family bacteriocin" evidence="1">
    <location>
        <begin position="24"/>
        <end position="134"/>
    </location>
</feature>
<feature type="signal peptide" evidence="1">
    <location>
        <begin position="1"/>
        <end position="23"/>
    </location>
</feature>
<proteinExistence type="predicted"/>
<evidence type="ECO:0000256" key="1">
    <source>
        <dbReference type="SAM" id="SignalP"/>
    </source>
</evidence>
<gene>
    <name evidence="2" type="ORF">ikelab_18540</name>
</gene>
<evidence type="ECO:0000313" key="2">
    <source>
        <dbReference type="EMBL" id="GFO52579.1"/>
    </source>
</evidence>
<dbReference type="EMBL" id="BLXU01000012">
    <property type="protein sequence ID" value="GFO52579.1"/>
    <property type="molecule type" value="Genomic_DNA"/>
</dbReference>
<dbReference type="AlphaFoldDB" id="A0A6L2ZWW2"/>
<evidence type="ECO:0008006" key="4">
    <source>
        <dbReference type="Google" id="ProtNLM"/>
    </source>
</evidence>
<keyword evidence="1" id="KW-0732">Signal</keyword>
<dbReference type="Proteomes" id="UP000504756">
    <property type="component" value="Unassembled WGS sequence"/>
</dbReference>
<name>A0A6L2ZWW2_9LACT</name>
<reference evidence="2 3" key="1">
    <citation type="submission" date="2020-06" db="EMBL/GenBank/DDBJ databases">
        <title>Draft genome sequence of Lactic acid bacteria from Okinawan-style tofu.</title>
        <authorList>
            <person name="Takara I."/>
            <person name="Ikematsu S."/>
        </authorList>
    </citation>
    <scope>NUCLEOTIDE SEQUENCE [LARGE SCALE GENOMIC DNA]</scope>
    <source>
        <strain evidence="3">lg38</strain>
    </source>
</reference>
<sequence length="134" mass="14797">MKKKNALLFLALIALGLFSPMIAKSDILGGWEEDKGSFISNSFSSNTMNMRANPRHAGRAETTKAGGNSYKRARGWTTWPRTRHYTVAHLEDWGRINGTSGRVWGVGGTEAVSPWRAFTRDNGSPGTAKTYYGR</sequence>
<accession>A0A6L2ZWW2</accession>